<protein>
    <submittedName>
        <fullName evidence="1">Uncharacterized protein</fullName>
    </submittedName>
</protein>
<evidence type="ECO:0000313" key="2">
    <source>
        <dbReference type="Proteomes" id="UP001595616"/>
    </source>
</evidence>
<gene>
    <name evidence="1" type="ORF">ACFOOI_10580</name>
</gene>
<keyword evidence="2" id="KW-1185">Reference proteome</keyword>
<name>A0ABV7YYI2_9BACT</name>
<organism evidence="1 2">
    <name type="scientific">Lacihabitans lacunae</name>
    <dbReference type="NCBI Taxonomy" id="1028214"/>
    <lineage>
        <taxon>Bacteria</taxon>
        <taxon>Pseudomonadati</taxon>
        <taxon>Bacteroidota</taxon>
        <taxon>Cytophagia</taxon>
        <taxon>Cytophagales</taxon>
        <taxon>Leadbetterellaceae</taxon>
        <taxon>Lacihabitans</taxon>
    </lineage>
</organism>
<dbReference type="RefSeq" id="WP_379837807.1">
    <property type="nucleotide sequence ID" value="NZ_JBHRYQ010000001.1"/>
</dbReference>
<sequence>MVTKDGIKKWTYSSNNNSESTGEFAHYLFDRVTLRKLTKIGSFIEKQSVNGVLYSKDKNNEVSFCLISDTCLLSQGIKTVSNEKDLVEIRELFIKQKGWKKSESDLNKDEIYLCPIYLE</sequence>
<dbReference type="Proteomes" id="UP001595616">
    <property type="component" value="Unassembled WGS sequence"/>
</dbReference>
<proteinExistence type="predicted"/>
<comment type="caution">
    <text evidence="1">The sequence shown here is derived from an EMBL/GenBank/DDBJ whole genome shotgun (WGS) entry which is preliminary data.</text>
</comment>
<accession>A0ABV7YYI2</accession>
<reference evidence="2" key="1">
    <citation type="journal article" date="2019" name="Int. J. Syst. Evol. Microbiol.">
        <title>The Global Catalogue of Microorganisms (GCM) 10K type strain sequencing project: providing services to taxonomists for standard genome sequencing and annotation.</title>
        <authorList>
            <consortium name="The Broad Institute Genomics Platform"/>
            <consortium name="The Broad Institute Genome Sequencing Center for Infectious Disease"/>
            <person name="Wu L."/>
            <person name="Ma J."/>
        </authorList>
    </citation>
    <scope>NUCLEOTIDE SEQUENCE [LARGE SCALE GENOMIC DNA]</scope>
    <source>
        <strain evidence="2">CECT 7956</strain>
    </source>
</reference>
<dbReference type="EMBL" id="JBHRYQ010000001">
    <property type="protein sequence ID" value="MFC3811101.1"/>
    <property type="molecule type" value="Genomic_DNA"/>
</dbReference>
<evidence type="ECO:0000313" key="1">
    <source>
        <dbReference type="EMBL" id="MFC3811101.1"/>
    </source>
</evidence>